<name>A0A4Q7DJF0_9PROT</name>
<keyword evidence="6 10" id="KW-0548">Nucleotidyltransferase</keyword>
<dbReference type="GO" id="GO:0003677">
    <property type="term" value="F:DNA binding"/>
    <property type="evidence" value="ECO:0007669"/>
    <property type="project" value="UniProtKB-UniRule"/>
</dbReference>
<evidence type="ECO:0000256" key="2">
    <source>
        <dbReference type="ARBA" id="ARBA00010752"/>
    </source>
</evidence>
<keyword evidence="15" id="KW-1185">Reference proteome</keyword>
<feature type="domain" description="DNA polymerase III beta sliding clamp C-terminal" evidence="13">
    <location>
        <begin position="262"/>
        <end position="376"/>
    </location>
</feature>
<dbReference type="SUPFAM" id="SSF55979">
    <property type="entry name" value="DNA clamp"/>
    <property type="match status" value="3"/>
</dbReference>
<evidence type="ECO:0000256" key="7">
    <source>
        <dbReference type="ARBA" id="ARBA00022705"/>
    </source>
</evidence>
<evidence type="ECO:0000259" key="12">
    <source>
        <dbReference type="Pfam" id="PF02767"/>
    </source>
</evidence>
<dbReference type="InterPro" id="IPR046938">
    <property type="entry name" value="DNA_clamp_sf"/>
</dbReference>
<reference evidence="14 15" key="1">
    <citation type="submission" date="2018-10" db="EMBL/GenBank/DDBJ databases">
        <title>An updated phylogeny of the Alphaproteobacteria reveals that the parasitic Rickettsiales and Holosporales have independent origins.</title>
        <authorList>
            <person name="Munoz-Gomez S.A."/>
            <person name="Hess S."/>
            <person name="Burger G."/>
            <person name="Lang B.F."/>
            <person name="Susko E."/>
            <person name="Slamovits C.H."/>
            <person name="Roger A.J."/>
        </authorList>
    </citation>
    <scope>NUCLEOTIDE SEQUENCE [LARGE SCALE GENOMIC DNA]</scope>
    <source>
        <strain evidence="14">HOLO01</strain>
    </source>
</reference>
<accession>A0A4Q7DJF0</accession>
<dbReference type="Pfam" id="PF00712">
    <property type="entry name" value="DNA_pol3_beta"/>
    <property type="match status" value="1"/>
</dbReference>
<evidence type="ECO:0000256" key="4">
    <source>
        <dbReference type="ARBA" id="ARBA00022490"/>
    </source>
</evidence>
<dbReference type="AlphaFoldDB" id="A0A4Q7DJF0"/>
<dbReference type="Gene3D" id="3.10.150.10">
    <property type="entry name" value="DNA Polymerase III, subunit A, domain 2"/>
    <property type="match status" value="1"/>
</dbReference>
<evidence type="ECO:0000256" key="3">
    <source>
        <dbReference type="ARBA" id="ARBA00021035"/>
    </source>
</evidence>
<dbReference type="InterPro" id="IPR001001">
    <property type="entry name" value="DNA_polIII_beta"/>
</dbReference>
<dbReference type="GO" id="GO:0005737">
    <property type="term" value="C:cytoplasm"/>
    <property type="evidence" value="ECO:0007669"/>
    <property type="project" value="UniProtKB-SubCell"/>
</dbReference>
<comment type="function">
    <text evidence="10">Confers DNA tethering and processivity to DNA polymerases and other proteins. Acts as a clamp, forming a ring around DNA (a reaction catalyzed by the clamp-loading complex) which diffuses in an ATP-independent manner freely and bidirectionally along dsDNA. Initially characterized for its ability to contact the catalytic subunit of DNA polymerase III (Pol III), a complex, multichain enzyme responsible for most of the replicative synthesis in bacteria; Pol III exhibits 3'-5' exonuclease proofreading activity. The beta chain is required for initiation of replication as well as for processivity of DNA replication.</text>
</comment>
<keyword evidence="5 10" id="KW-0808">Transferase</keyword>
<dbReference type="EMBL" id="SCFB01000004">
    <property type="protein sequence ID" value="RZI46470.1"/>
    <property type="molecule type" value="Genomic_DNA"/>
</dbReference>
<dbReference type="RefSeq" id="WP_130153573.1">
    <property type="nucleotide sequence ID" value="NZ_SCFB01000004.1"/>
</dbReference>
<keyword evidence="4 10" id="KW-0963">Cytoplasm</keyword>
<sequence>MKLSLEKGLFLKALSHGQSVVEKRTTVPILSHVLLTASNHGLSITATDMDMALIETIPAQTITSGSICVSAHLIHDIVRKLSDRSLIDLEVYAESGQLVVTSGRSRFELPCLSSEDFPQLTQGQLSHRFSLPAPVIKHLIDTTRFAMSTEETRYHLNGIYFHTLENEGLKVLRAVATDMHRLACAECESPTEAFGMPEVIVSRKTIHEISKLLDDAEKPVHIGLSENRIEFAIDGNSMQAVLSARLIDGGFPDYSSALTISNDKTLVVPTKAFAEAVDRVGTVVNDKVRAIKVRLANNTATLSAISNELGKAEEELDVDYPYDQPLEVCFNVRYLMDIAAQVPTEEMELLLVDTESSVLIRPTGNPHVTFILMPMRV</sequence>
<dbReference type="Proteomes" id="UP000293550">
    <property type="component" value="Unassembled WGS sequence"/>
</dbReference>
<comment type="subcellular location">
    <subcellularLocation>
        <location evidence="1 10">Cytoplasm</location>
    </subcellularLocation>
</comment>
<dbReference type="SMART" id="SM00480">
    <property type="entry name" value="POL3Bc"/>
    <property type="match status" value="1"/>
</dbReference>
<keyword evidence="8 10" id="KW-0239">DNA-directed DNA polymerase</keyword>
<dbReference type="PANTHER" id="PTHR30478:SF0">
    <property type="entry name" value="BETA SLIDING CLAMP"/>
    <property type="match status" value="1"/>
</dbReference>
<dbReference type="InterPro" id="IPR022635">
    <property type="entry name" value="DNA_polIII_beta_C"/>
</dbReference>
<dbReference type="GO" id="GO:0008408">
    <property type="term" value="F:3'-5' exonuclease activity"/>
    <property type="evidence" value="ECO:0007669"/>
    <property type="project" value="InterPro"/>
</dbReference>
<dbReference type="GO" id="GO:0003887">
    <property type="term" value="F:DNA-directed DNA polymerase activity"/>
    <property type="evidence" value="ECO:0007669"/>
    <property type="project" value="UniProtKB-UniRule"/>
</dbReference>
<dbReference type="PIRSF" id="PIRSF000804">
    <property type="entry name" value="DNA_pol_III_b"/>
    <property type="match status" value="1"/>
</dbReference>
<dbReference type="CDD" id="cd00140">
    <property type="entry name" value="beta_clamp"/>
    <property type="match status" value="1"/>
</dbReference>
<evidence type="ECO:0000313" key="14">
    <source>
        <dbReference type="EMBL" id="RZI46470.1"/>
    </source>
</evidence>
<evidence type="ECO:0000259" key="11">
    <source>
        <dbReference type="Pfam" id="PF00712"/>
    </source>
</evidence>
<dbReference type="Gene3D" id="3.70.10.10">
    <property type="match status" value="1"/>
</dbReference>
<evidence type="ECO:0000256" key="8">
    <source>
        <dbReference type="ARBA" id="ARBA00022932"/>
    </source>
</evidence>
<dbReference type="InterPro" id="IPR022634">
    <property type="entry name" value="DNA_polIII_beta_N"/>
</dbReference>
<dbReference type="Pfam" id="PF02767">
    <property type="entry name" value="DNA_pol3_beta_2"/>
    <property type="match status" value="1"/>
</dbReference>
<dbReference type="Pfam" id="PF02768">
    <property type="entry name" value="DNA_pol3_beta_3"/>
    <property type="match status" value="1"/>
</dbReference>
<dbReference type="InterPro" id="IPR022637">
    <property type="entry name" value="DNA_polIII_beta_cen"/>
</dbReference>
<evidence type="ECO:0000256" key="6">
    <source>
        <dbReference type="ARBA" id="ARBA00022695"/>
    </source>
</evidence>
<proteinExistence type="inferred from homology"/>
<dbReference type="GO" id="GO:0009360">
    <property type="term" value="C:DNA polymerase III complex"/>
    <property type="evidence" value="ECO:0007669"/>
    <property type="project" value="InterPro"/>
</dbReference>
<feature type="domain" description="DNA polymerase III beta sliding clamp central" evidence="12">
    <location>
        <begin position="131"/>
        <end position="253"/>
    </location>
</feature>
<dbReference type="GO" id="GO:0006271">
    <property type="term" value="P:DNA strand elongation involved in DNA replication"/>
    <property type="evidence" value="ECO:0007669"/>
    <property type="project" value="TreeGrafter"/>
</dbReference>
<dbReference type="NCBIfam" id="TIGR00663">
    <property type="entry name" value="dnan"/>
    <property type="match status" value="1"/>
</dbReference>
<evidence type="ECO:0000259" key="13">
    <source>
        <dbReference type="Pfam" id="PF02768"/>
    </source>
</evidence>
<evidence type="ECO:0000256" key="10">
    <source>
        <dbReference type="PIRNR" id="PIRNR000804"/>
    </source>
</evidence>
<gene>
    <name evidence="14" type="primary">dnaN</name>
    <name evidence="14" type="ORF">EQU50_02480</name>
</gene>
<organism evidence="14 15">
    <name type="scientific">Candidatus Finniella inopinata</name>
    <dbReference type="NCBI Taxonomy" id="1696036"/>
    <lineage>
        <taxon>Bacteria</taxon>
        <taxon>Pseudomonadati</taxon>
        <taxon>Pseudomonadota</taxon>
        <taxon>Alphaproteobacteria</taxon>
        <taxon>Holosporales</taxon>
        <taxon>Candidatus Paracaedibacteraceae</taxon>
        <taxon>Candidatus Finniella</taxon>
    </lineage>
</organism>
<evidence type="ECO:0000256" key="9">
    <source>
        <dbReference type="ARBA" id="ARBA00023125"/>
    </source>
</evidence>
<dbReference type="PANTHER" id="PTHR30478">
    <property type="entry name" value="DNA POLYMERASE III SUBUNIT BETA"/>
    <property type="match status" value="1"/>
</dbReference>
<feature type="domain" description="DNA polymerase III beta sliding clamp N-terminal" evidence="11">
    <location>
        <begin position="1"/>
        <end position="120"/>
    </location>
</feature>
<evidence type="ECO:0000256" key="1">
    <source>
        <dbReference type="ARBA" id="ARBA00004496"/>
    </source>
</evidence>
<protein>
    <recommendedName>
        <fullName evidence="3 10">Beta sliding clamp</fullName>
    </recommendedName>
</protein>
<evidence type="ECO:0000256" key="5">
    <source>
        <dbReference type="ARBA" id="ARBA00022679"/>
    </source>
</evidence>
<evidence type="ECO:0000313" key="15">
    <source>
        <dbReference type="Proteomes" id="UP000293550"/>
    </source>
</evidence>
<comment type="similarity">
    <text evidence="2 10">Belongs to the beta sliding clamp family.</text>
</comment>
<comment type="subunit">
    <text evidence="10">Forms a ring-shaped head-to-tail homodimer around DNA.</text>
</comment>
<keyword evidence="7 10" id="KW-0235">DNA replication</keyword>
<comment type="caution">
    <text evidence="14">The sequence shown here is derived from an EMBL/GenBank/DDBJ whole genome shotgun (WGS) entry which is preliminary data.</text>
</comment>
<keyword evidence="9" id="KW-0238">DNA-binding</keyword>
<dbReference type="OrthoDB" id="8421503at2"/>